<protein>
    <submittedName>
        <fullName evidence="2">Uncharacterized protein</fullName>
    </submittedName>
</protein>
<gene>
    <name evidence="2" type="ORF">CSSPJE1EN1_LOCUS29587</name>
</gene>
<dbReference type="Proteomes" id="UP001497444">
    <property type="component" value="Unassembled WGS sequence"/>
</dbReference>
<dbReference type="EMBL" id="CAXAQS010000994">
    <property type="protein sequence ID" value="CAK9254209.1"/>
    <property type="molecule type" value="Genomic_DNA"/>
</dbReference>
<evidence type="ECO:0000256" key="1">
    <source>
        <dbReference type="SAM" id="MobiDB-lite"/>
    </source>
</evidence>
<sequence length="585" mass="66269">MYLDKGHVQFVDEKVPDLDKLISQNRHGDVVELYNLSRRVCGNIWHTISQDLKELKIPQDAFLKTAITHKDFTLFQEWQGVRNKTAEHLSDTIETYRQIMKEKGVDPVVFATQFVNKDISEPNRQFDISRLIKSWGLETPDAFTPLHQCDLRKETRKALVQEWEKSLKVHPGQSHLMVTYTNKDTHLLNEDARFLMRKTGVIAVEEFFHTLKRESADDFGKPVIHESQKAFSKGERLVFTRNDKGMDIKNGTLGTIEEIDNQKIKVRLDNDNRVVSFASKLYPYFDRGWAVTIIKSQGSTADRVFKLATFEEDRNLAYVGMTRHRESLQVFGSMLDFWREETFVDRLSQNREKLSSLDYVSQEEAQSRLKPPARLIDALSSLGNRLESLGYTSRKGWESVCERFLGKTRPADRILFAQGSLEEAVRAIDMGINAASSSGKREEQLASVLIASESNIPSRSSGLSPSAVMTQGEASGRESEEEAYRKVIIEKQNELRKHADNPEYILSQLAQNSFRDVGEGNAVDSTSGVEKASSVSLPSDISAFVDEQAKVDGSKKEISTSDVRNQEKESLLIVSLPSPKTLIIP</sequence>
<comment type="caution">
    <text evidence="2">The sequence shown here is derived from an EMBL/GenBank/DDBJ whole genome shotgun (WGS) entry which is preliminary data.</text>
</comment>
<dbReference type="CDD" id="cd18809">
    <property type="entry name" value="SF1_C_RecD"/>
    <property type="match status" value="1"/>
</dbReference>
<dbReference type="InterPro" id="IPR027417">
    <property type="entry name" value="P-loop_NTPase"/>
</dbReference>
<organism evidence="2 3">
    <name type="scientific">Sphagnum jensenii</name>
    <dbReference type="NCBI Taxonomy" id="128206"/>
    <lineage>
        <taxon>Eukaryota</taxon>
        <taxon>Viridiplantae</taxon>
        <taxon>Streptophyta</taxon>
        <taxon>Embryophyta</taxon>
        <taxon>Bryophyta</taxon>
        <taxon>Sphagnophytina</taxon>
        <taxon>Sphagnopsida</taxon>
        <taxon>Sphagnales</taxon>
        <taxon>Sphagnaceae</taxon>
        <taxon>Sphagnum</taxon>
    </lineage>
</organism>
<reference evidence="2" key="1">
    <citation type="submission" date="2024-02" db="EMBL/GenBank/DDBJ databases">
        <authorList>
            <consortium name="ELIXIR-Norway"/>
            <consortium name="Elixir Norway"/>
        </authorList>
    </citation>
    <scope>NUCLEOTIDE SEQUENCE</scope>
</reference>
<keyword evidence="3" id="KW-1185">Reference proteome</keyword>
<proteinExistence type="predicted"/>
<name>A0ABP0VIG6_9BRYO</name>
<feature type="region of interest" description="Disordered" evidence="1">
    <location>
        <begin position="457"/>
        <end position="481"/>
    </location>
</feature>
<evidence type="ECO:0000313" key="3">
    <source>
        <dbReference type="Proteomes" id="UP001497444"/>
    </source>
</evidence>
<accession>A0ABP0VIG6</accession>
<dbReference type="Gene3D" id="3.40.50.300">
    <property type="entry name" value="P-loop containing nucleotide triphosphate hydrolases"/>
    <property type="match status" value="1"/>
</dbReference>
<evidence type="ECO:0000313" key="2">
    <source>
        <dbReference type="EMBL" id="CAK9254209.1"/>
    </source>
</evidence>
<dbReference type="SUPFAM" id="SSF52540">
    <property type="entry name" value="P-loop containing nucleoside triphosphate hydrolases"/>
    <property type="match status" value="1"/>
</dbReference>
<feature type="compositionally biased region" description="Polar residues" evidence="1">
    <location>
        <begin position="457"/>
        <end position="469"/>
    </location>
</feature>
<dbReference type="Gene3D" id="2.30.30.940">
    <property type="match status" value="1"/>
</dbReference>